<dbReference type="Proteomes" id="UP000092730">
    <property type="component" value="Chromosome 2"/>
</dbReference>
<evidence type="ECO:0000313" key="2">
    <source>
        <dbReference type="EMBL" id="OCF27012.1"/>
    </source>
</evidence>
<feature type="region of interest" description="Disordered" evidence="1">
    <location>
        <begin position="119"/>
        <end position="212"/>
    </location>
</feature>
<reference evidence="3" key="2">
    <citation type="submission" date="2013-07" db="EMBL/GenBank/DDBJ databases">
        <authorList>
            <consortium name="The Broad Institute Genome Sequencing Platform"/>
            <person name="Cuomo C."/>
            <person name="Litvintseva A."/>
            <person name="Chen Y."/>
            <person name="Heitman J."/>
            <person name="Sun S."/>
            <person name="Springer D."/>
            <person name="Dromer F."/>
            <person name="Young S.K."/>
            <person name="Zeng Q."/>
            <person name="Gargeya S."/>
            <person name="Fitzgerald M."/>
            <person name="Abouelleil A."/>
            <person name="Alvarado L."/>
            <person name="Berlin A.M."/>
            <person name="Chapman S.B."/>
            <person name="Dewar J."/>
            <person name="Goldberg J."/>
            <person name="Griggs A."/>
            <person name="Gujja S."/>
            <person name="Hansen M."/>
            <person name="Howarth C."/>
            <person name="Imamovic A."/>
            <person name="Larimer J."/>
            <person name="McCowan C."/>
            <person name="Murphy C."/>
            <person name="Pearson M."/>
            <person name="Priest M."/>
            <person name="Roberts A."/>
            <person name="Saif S."/>
            <person name="Shea T."/>
            <person name="Sykes S."/>
            <person name="Wortman J."/>
            <person name="Nusbaum C."/>
            <person name="Birren B."/>
        </authorList>
    </citation>
    <scope>NUCLEOTIDE SEQUENCE</scope>
    <source>
        <strain evidence="3">CBS 10118</strain>
    </source>
</reference>
<evidence type="ECO:0000313" key="4">
    <source>
        <dbReference type="Proteomes" id="UP000092730"/>
    </source>
</evidence>
<accession>A0A1B9G7M3</accession>
<dbReference type="EMBL" id="CP144542">
    <property type="protein sequence ID" value="WVW81158.1"/>
    <property type="molecule type" value="Genomic_DNA"/>
</dbReference>
<dbReference type="KEGG" id="kbi:30206246"/>
<feature type="compositionally biased region" description="Polar residues" evidence="1">
    <location>
        <begin position="232"/>
        <end position="271"/>
    </location>
</feature>
<dbReference type="VEuPathDB" id="FungiDB:I302_01847"/>
<feature type="compositionally biased region" description="Polar residues" evidence="1">
    <location>
        <begin position="141"/>
        <end position="167"/>
    </location>
</feature>
<reference evidence="3" key="4">
    <citation type="submission" date="2024-02" db="EMBL/GenBank/DDBJ databases">
        <title>Comparative genomics of Cryptococcus and Kwoniella reveals pathogenesis evolution and contrasting modes of karyotype evolution via chromosome fusion or intercentromeric recombination.</title>
        <authorList>
            <person name="Coelho M.A."/>
            <person name="David-Palma M."/>
            <person name="Shea T."/>
            <person name="Bowers K."/>
            <person name="McGinley-Smith S."/>
            <person name="Mohammad A.W."/>
            <person name="Gnirke A."/>
            <person name="Yurkov A.M."/>
            <person name="Nowrousian M."/>
            <person name="Sun S."/>
            <person name="Cuomo C.A."/>
            <person name="Heitman J."/>
        </authorList>
    </citation>
    <scope>NUCLEOTIDE SEQUENCE</scope>
    <source>
        <strain evidence="3">CBS 10118</strain>
    </source>
</reference>
<dbReference type="OrthoDB" id="10648762at2759"/>
<organism evidence="2">
    <name type="scientific">Kwoniella bestiolae CBS 10118</name>
    <dbReference type="NCBI Taxonomy" id="1296100"/>
    <lineage>
        <taxon>Eukaryota</taxon>
        <taxon>Fungi</taxon>
        <taxon>Dikarya</taxon>
        <taxon>Basidiomycota</taxon>
        <taxon>Agaricomycotina</taxon>
        <taxon>Tremellomycetes</taxon>
        <taxon>Tremellales</taxon>
        <taxon>Cryptococcaceae</taxon>
        <taxon>Kwoniella</taxon>
    </lineage>
</organism>
<protein>
    <submittedName>
        <fullName evidence="2">Uncharacterized protein</fullName>
    </submittedName>
</protein>
<name>A0A1B9G7M3_9TREE</name>
<evidence type="ECO:0000256" key="1">
    <source>
        <dbReference type="SAM" id="MobiDB-lite"/>
    </source>
</evidence>
<dbReference type="GeneID" id="30206246"/>
<evidence type="ECO:0000313" key="3">
    <source>
        <dbReference type="EMBL" id="WVW81158.1"/>
    </source>
</evidence>
<dbReference type="AlphaFoldDB" id="A0A1B9G7M3"/>
<gene>
    <name evidence="2" type="ORF">I302_01847</name>
    <name evidence="3" type="ORF">I302_103149</name>
</gene>
<reference evidence="2" key="1">
    <citation type="submission" date="2013-07" db="EMBL/GenBank/DDBJ databases">
        <title>The Genome Sequence of Cryptococcus bestiolae CBS10118.</title>
        <authorList>
            <consortium name="The Broad Institute Genome Sequencing Platform"/>
            <person name="Cuomo C."/>
            <person name="Litvintseva A."/>
            <person name="Chen Y."/>
            <person name="Heitman J."/>
            <person name="Sun S."/>
            <person name="Springer D."/>
            <person name="Dromer F."/>
            <person name="Young S.K."/>
            <person name="Zeng Q."/>
            <person name="Gargeya S."/>
            <person name="Fitzgerald M."/>
            <person name="Abouelleil A."/>
            <person name="Alvarado L."/>
            <person name="Berlin A.M."/>
            <person name="Chapman S.B."/>
            <person name="Dewar J."/>
            <person name="Goldberg J."/>
            <person name="Griggs A."/>
            <person name="Gujja S."/>
            <person name="Hansen M."/>
            <person name="Howarth C."/>
            <person name="Imamovic A."/>
            <person name="Larimer J."/>
            <person name="McCowan C."/>
            <person name="Murphy C."/>
            <person name="Pearson M."/>
            <person name="Priest M."/>
            <person name="Roberts A."/>
            <person name="Saif S."/>
            <person name="Shea T."/>
            <person name="Sykes S."/>
            <person name="Wortman J."/>
            <person name="Nusbaum C."/>
            <person name="Birren B."/>
        </authorList>
    </citation>
    <scope>NUCLEOTIDE SEQUENCE [LARGE SCALE GENOMIC DNA]</scope>
    <source>
        <strain evidence="2">CBS 10118</strain>
    </source>
</reference>
<dbReference type="RefSeq" id="XP_019048082.1">
    <property type="nucleotide sequence ID" value="XM_019188520.1"/>
</dbReference>
<proteinExistence type="predicted"/>
<sequence>MDKNAPSGRSLAQRKEEAVTKIFVMKSARRKCDESQASGSAEANRTPYRQALLGEPDALSELKDILLLEAKRKRLDNDYQDLSSGARPQRRDYDETCARMYKDHELYLLRLDRMASQLGVSGGKSKEPAGSDRSLCPSVRPSRSSAAWSNASCNTVSTNTSSLSRSNAVKVESRNGRPQISEQIAQGRFSIPPWPTNNTLSRPPSLPSLDTKTLFKGKPLVMDYPPNLQTACSSNTAINDSNSSDDQPVLSSSTANSANDPPTASSPTTPFVTGPTTQLLLTAAPTDEEEFEEIDYFPRQPTLYSTSATPWNSQGFIYTPLSESASEAGSSRAKAPASNVGDTSTKTWEDIDLSSVSHWFDEDQMDRSTRPSISNSLKSAFDSASRFARDTKNEFVRYADSHWQGFLSKAGSGM</sequence>
<keyword evidence="4" id="KW-1185">Reference proteome</keyword>
<feature type="region of interest" description="Disordered" evidence="1">
    <location>
        <begin position="232"/>
        <end position="275"/>
    </location>
</feature>
<reference evidence="2" key="3">
    <citation type="submission" date="2014-01" db="EMBL/GenBank/DDBJ databases">
        <title>Evolution of pathogenesis and genome organization in the Tremellales.</title>
        <authorList>
            <person name="Cuomo C."/>
            <person name="Litvintseva A."/>
            <person name="Heitman J."/>
            <person name="Chen Y."/>
            <person name="Sun S."/>
            <person name="Springer D."/>
            <person name="Dromer F."/>
            <person name="Young S."/>
            <person name="Zeng Q."/>
            <person name="Chapman S."/>
            <person name="Gujja S."/>
            <person name="Saif S."/>
            <person name="Birren B."/>
        </authorList>
    </citation>
    <scope>NUCLEOTIDE SEQUENCE</scope>
    <source>
        <strain evidence="2">CBS 10118</strain>
    </source>
</reference>
<dbReference type="EMBL" id="KI894019">
    <property type="protein sequence ID" value="OCF27012.1"/>
    <property type="molecule type" value="Genomic_DNA"/>
</dbReference>